<protein>
    <recommendedName>
        <fullName evidence="7">DUF3828 domain-containing protein</fullName>
    </recommendedName>
</protein>
<evidence type="ECO:0000256" key="1">
    <source>
        <dbReference type="SAM" id="MobiDB-lite"/>
    </source>
</evidence>
<dbReference type="OrthoDB" id="763376at2"/>
<comment type="caution">
    <text evidence="3">The sequence shown here is derived from an EMBL/GenBank/DDBJ whole genome shotgun (WGS) entry which is preliminary data.</text>
</comment>
<gene>
    <name evidence="4" type="ORF">BCF50_0028</name>
    <name evidence="3" type="ORF">EGI05_07650</name>
</gene>
<feature type="compositionally biased region" description="Low complexity" evidence="1">
    <location>
        <begin position="24"/>
        <end position="38"/>
    </location>
</feature>
<evidence type="ECO:0000313" key="4">
    <source>
        <dbReference type="EMBL" id="TDX94265.1"/>
    </source>
</evidence>
<reference evidence="3 5" key="1">
    <citation type="submission" date="2018-11" db="EMBL/GenBank/DDBJ databases">
        <title>Proposal to divide the Flavobacteriaceae and reorganize its genera based on Amino Acid Identity values calculated from whole genome sequences.</title>
        <authorList>
            <person name="Nicholson A.C."/>
            <person name="Gulvik C.A."/>
            <person name="Whitney A.M."/>
            <person name="Humrighouse B.W."/>
            <person name="Bell M."/>
            <person name="Holmes B."/>
            <person name="Steigerwalt A."/>
            <person name="Villarma A."/>
            <person name="Sheth M."/>
            <person name="Batra D."/>
            <person name="Pryor J."/>
            <person name="Bernardet J.-F."/>
            <person name="Hugo C."/>
            <person name="Kampfer P."/>
            <person name="Newman J."/>
            <person name="Mcquiston J.R."/>
        </authorList>
    </citation>
    <scope>NUCLEOTIDE SEQUENCE [LARGE SCALE GENOMIC DNA]</scope>
    <source>
        <strain evidence="3 5">DSM 15235</strain>
    </source>
</reference>
<evidence type="ECO:0008006" key="7">
    <source>
        <dbReference type="Google" id="ProtNLM"/>
    </source>
</evidence>
<evidence type="ECO:0000313" key="3">
    <source>
        <dbReference type="EMBL" id="ROI00738.1"/>
    </source>
</evidence>
<accession>A0A3N0W6P9</accession>
<keyword evidence="2" id="KW-0732">Signal</keyword>
<feature type="region of interest" description="Disordered" evidence="1">
    <location>
        <begin position="24"/>
        <end position="43"/>
    </location>
</feature>
<dbReference type="Proteomes" id="UP000295709">
    <property type="component" value="Unassembled WGS sequence"/>
</dbReference>
<proteinExistence type="predicted"/>
<dbReference type="EMBL" id="SOQW01000001">
    <property type="protein sequence ID" value="TDX94265.1"/>
    <property type="molecule type" value="Genomic_DNA"/>
</dbReference>
<dbReference type="Proteomes" id="UP000269375">
    <property type="component" value="Unassembled WGS sequence"/>
</dbReference>
<feature type="signal peptide" evidence="2">
    <location>
        <begin position="1"/>
        <end position="20"/>
    </location>
</feature>
<organism evidence="3 5">
    <name type="scientific">Chryseobacterium daecheongense</name>
    <dbReference type="NCBI Taxonomy" id="192389"/>
    <lineage>
        <taxon>Bacteria</taxon>
        <taxon>Pseudomonadati</taxon>
        <taxon>Bacteroidota</taxon>
        <taxon>Flavobacteriia</taxon>
        <taxon>Flavobacteriales</taxon>
        <taxon>Weeksellaceae</taxon>
        <taxon>Chryseobacterium group</taxon>
        <taxon>Chryseobacterium</taxon>
    </lineage>
</organism>
<sequence length="183" mass="21424">MKKIISLFSVIFLLSSGSVAAQKSSKQKSQPKVQTSQKGDPKAEKWIKENIENLYNNFDDRPMTQEQYMQKQLVFFTQKYFDFKSDAASLKYGRDGITMEKFSTKWSKDYPMKDAQSDEIFLFGNLDSDTIAVSDIRFLKKVDNTLWYSLFIKDTKSDHQLHKKVLLIPFENSFRIDEVRNTQ</sequence>
<dbReference type="AlphaFoldDB" id="A0A3N0W6P9"/>
<reference evidence="4 6" key="2">
    <citation type="submission" date="2019-03" db="EMBL/GenBank/DDBJ databases">
        <title>Genomic Encyclopedia of Archaeal and Bacterial Type Strains, Phase II (KMG-II): from individual species to whole genera.</title>
        <authorList>
            <person name="Goeker M."/>
        </authorList>
    </citation>
    <scope>NUCLEOTIDE SEQUENCE [LARGE SCALE GENOMIC DNA]</scope>
    <source>
        <strain evidence="4 6">DSM 15235</strain>
    </source>
</reference>
<dbReference type="RefSeq" id="WP_123262429.1">
    <property type="nucleotide sequence ID" value="NZ_RJTX01000001.1"/>
</dbReference>
<name>A0A3N0W6P9_9FLAO</name>
<evidence type="ECO:0000313" key="5">
    <source>
        <dbReference type="Proteomes" id="UP000269375"/>
    </source>
</evidence>
<evidence type="ECO:0000313" key="6">
    <source>
        <dbReference type="Proteomes" id="UP000295709"/>
    </source>
</evidence>
<feature type="chain" id="PRO_5018093138" description="DUF3828 domain-containing protein" evidence="2">
    <location>
        <begin position="21"/>
        <end position="183"/>
    </location>
</feature>
<keyword evidence="6" id="KW-1185">Reference proteome</keyword>
<evidence type="ECO:0000256" key="2">
    <source>
        <dbReference type="SAM" id="SignalP"/>
    </source>
</evidence>
<dbReference type="EMBL" id="RJTX01000001">
    <property type="protein sequence ID" value="ROI00738.1"/>
    <property type="molecule type" value="Genomic_DNA"/>
</dbReference>